<dbReference type="RefSeq" id="WP_184012284.1">
    <property type="nucleotide sequence ID" value="NZ_JACIJS010000007.1"/>
</dbReference>
<protein>
    <submittedName>
        <fullName evidence="2">Uncharacterized protein</fullName>
    </submittedName>
</protein>
<evidence type="ECO:0000313" key="3">
    <source>
        <dbReference type="Proteomes" id="UP000553766"/>
    </source>
</evidence>
<proteinExistence type="predicted"/>
<comment type="caution">
    <text evidence="2">The sequence shown here is derived from an EMBL/GenBank/DDBJ whole genome shotgun (WGS) entry which is preliminary data.</text>
</comment>
<dbReference type="Proteomes" id="UP000553766">
    <property type="component" value="Unassembled WGS sequence"/>
</dbReference>
<evidence type="ECO:0000256" key="1">
    <source>
        <dbReference type="SAM" id="Coils"/>
    </source>
</evidence>
<dbReference type="EMBL" id="JACIJS010000007">
    <property type="protein sequence ID" value="MBB5516566.1"/>
    <property type="molecule type" value="Genomic_DNA"/>
</dbReference>
<organism evidence="2 3">
    <name type="scientific">Rubricella aquisinus</name>
    <dbReference type="NCBI Taxonomy" id="2028108"/>
    <lineage>
        <taxon>Bacteria</taxon>
        <taxon>Pseudomonadati</taxon>
        <taxon>Pseudomonadota</taxon>
        <taxon>Alphaproteobacteria</taxon>
        <taxon>Rhodobacterales</taxon>
        <taxon>Paracoccaceae</taxon>
        <taxon>Rubricella</taxon>
    </lineage>
</organism>
<accession>A0A840X435</accession>
<keyword evidence="1" id="KW-0175">Coiled coil</keyword>
<name>A0A840X435_9RHOB</name>
<evidence type="ECO:0000313" key="2">
    <source>
        <dbReference type="EMBL" id="MBB5516566.1"/>
    </source>
</evidence>
<sequence>MKQNSDEVIETAEGLSIQLASDGGLLIRGTIHLDIVINGTSDLLQLLTSGAGGEPDDDDQQTPVALTLADFDTAVTGKAKAADAAEKNLKKKQAAALKAYNKNKSAKNESALALINLMLALFSLIKKAKLAKKKKSLNDTLDKIGPVIGKALADLDWNQIRALLKKLKAMKAGLPKPKAGSANRPYYDRTIQALDKAIERLEKVPGL</sequence>
<keyword evidence="3" id="KW-1185">Reference proteome</keyword>
<gene>
    <name evidence="2" type="ORF">FHS89_002597</name>
</gene>
<feature type="coiled-coil region" evidence="1">
    <location>
        <begin position="82"/>
        <end position="109"/>
    </location>
</feature>
<reference evidence="2 3" key="1">
    <citation type="submission" date="2020-08" db="EMBL/GenBank/DDBJ databases">
        <title>Genomic Encyclopedia of Type Strains, Phase IV (KMG-IV): sequencing the most valuable type-strain genomes for metagenomic binning, comparative biology and taxonomic classification.</title>
        <authorList>
            <person name="Goeker M."/>
        </authorList>
    </citation>
    <scope>NUCLEOTIDE SEQUENCE [LARGE SCALE GENOMIC DNA]</scope>
    <source>
        <strain evidence="2 3">DSM 103377</strain>
    </source>
</reference>
<dbReference type="AlphaFoldDB" id="A0A840X435"/>